<keyword evidence="2" id="KW-1185">Reference proteome</keyword>
<accession>A0A1D7UXU3</accession>
<dbReference type="Gene3D" id="3.10.129.10">
    <property type="entry name" value="Hotdog Thioesterase"/>
    <property type="match status" value="1"/>
</dbReference>
<dbReference type="Proteomes" id="UP000094197">
    <property type="component" value="Chromosome 1"/>
</dbReference>
<name>A0A1D7UXU3_9LEPT</name>
<dbReference type="SUPFAM" id="SSF54637">
    <property type="entry name" value="Thioesterase/thiol ester dehydrase-isomerase"/>
    <property type="match status" value="1"/>
</dbReference>
<sequence>MMTKTKTHQYETSFHFQAGDTNGKLTFEKVQMILNEARKEALQNIELHSFSSGANTIEPLVLWSESDFTEMPNFSDSVLIETELQNLTGPRYKILQKLIRKSDYKILCQSKSLCILFDSHKKKPWKKRESLLVG</sequence>
<dbReference type="EMBL" id="CP015217">
    <property type="protein sequence ID" value="AOP34408.1"/>
    <property type="molecule type" value="Genomic_DNA"/>
</dbReference>
<gene>
    <name evidence="1" type="ORF">A0128_11445</name>
</gene>
<evidence type="ECO:0000313" key="2">
    <source>
        <dbReference type="Proteomes" id="UP000094197"/>
    </source>
</evidence>
<dbReference type="OrthoDB" id="335513at2"/>
<dbReference type="InterPro" id="IPR029069">
    <property type="entry name" value="HotDog_dom_sf"/>
</dbReference>
<dbReference type="KEGG" id="laj:A0128_11445"/>
<organism evidence="1 2">
    <name type="scientific">Leptospira tipperaryensis</name>
    <dbReference type="NCBI Taxonomy" id="2564040"/>
    <lineage>
        <taxon>Bacteria</taxon>
        <taxon>Pseudomonadati</taxon>
        <taxon>Spirochaetota</taxon>
        <taxon>Spirochaetia</taxon>
        <taxon>Leptospirales</taxon>
        <taxon>Leptospiraceae</taxon>
        <taxon>Leptospira</taxon>
    </lineage>
</organism>
<dbReference type="AlphaFoldDB" id="A0A1D7UXU3"/>
<dbReference type="RefSeq" id="WP_069607636.1">
    <property type="nucleotide sequence ID" value="NZ_CP015217.1"/>
</dbReference>
<reference evidence="1 2" key="1">
    <citation type="submission" date="2016-04" db="EMBL/GenBank/DDBJ databases">
        <title>Complete genome seqeunce of Leptospira alstonii serovar Room22.</title>
        <authorList>
            <person name="Nally J.E."/>
            <person name="Bayles D.O."/>
            <person name="Hurley D."/>
            <person name="Fanning S."/>
            <person name="McMahon B.J."/>
            <person name="Arent Z."/>
        </authorList>
    </citation>
    <scope>NUCLEOTIDE SEQUENCE [LARGE SCALE GENOMIC DNA]</scope>
    <source>
        <strain evidence="1 2">GWTS #1</strain>
    </source>
</reference>
<proteinExistence type="predicted"/>
<evidence type="ECO:0000313" key="1">
    <source>
        <dbReference type="EMBL" id="AOP34408.1"/>
    </source>
</evidence>
<protein>
    <submittedName>
        <fullName evidence="1">Thioesterase</fullName>
    </submittedName>
</protein>